<feature type="compositionally biased region" description="Basic residues" evidence="1">
    <location>
        <begin position="385"/>
        <end position="397"/>
    </location>
</feature>
<feature type="region of interest" description="Disordered" evidence="1">
    <location>
        <begin position="282"/>
        <end position="541"/>
    </location>
</feature>
<sequence length="715" mass="79100">MARKNKSARSQAAAAEAPVLAAPEMITEEAASPMPSPLAALSRVSSPPASPLAAALVEGAPKAEDSPVAAAGSKTGSRRPSFMAFLERRDGGENLEATAEVRRQSRRNSFVDKAKSLFGKSKATAGAEVVAAESNELALDGADAVETQQKETVADTPKAESRTDRWKRRLSLSRDRSVERSEKTPRNLVAESEPASPQNASPASRMDRWRRRLSLSKKDGEERLPSRAEESDDAQPEEKEVAMPAEEVAAPVEEKESMAVEKKEEIVNAPVLTVTEAFTITIEGEPGAETKNSAQASVTNESEASPTHARSESRANRWRRRLSLSRDRSVEKNDAAEVAPKSPSAGAGEDSLGRRIFRRLSLSSRDGKDTESDEMEGEEKEGRMSRLRRRLSISKKASKTEEQTETSEVEKESGRRRMLRRLSISSRKSVHDEEESEASPTHEASKWKRRLSLSSRTSRVSREGSVCSNTGEEATEGRWRRRLSLRSRSREPPLPSPQAARTSLKDKLKGLVRRRDSRAEDMERVEKFHNPDYQPSGKIEVESSVDADSEKEDDICDLLQPDHQGAGDLTEGFAVSTDSSRVVSMQADTDLTPREAREEAAMPVETPKDFEDWIEGAVAAAEEQPLNARIPAPEKRLPGPGMMGLFCCGAESRETEEERERWREAVRYSCSKFRPREKVFMSQPVVCRELGDDEDFGPNLCYAPTEYALDIEKAF</sequence>
<evidence type="ECO:0000313" key="3">
    <source>
        <dbReference type="Proteomes" id="UP000224006"/>
    </source>
</evidence>
<feature type="compositionally biased region" description="Basic and acidic residues" evidence="1">
    <location>
        <begin position="503"/>
        <end position="530"/>
    </location>
</feature>
<organism evidence="2 3">
    <name type="scientific">Besnoitia besnoiti</name>
    <name type="common">Apicomplexan protozoan</name>
    <dbReference type="NCBI Taxonomy" id="94643"/>
    <lineage>
        <taxon>Eukaryota</taxon>
        <taxon>Sar</taxon>
        <taxon>Alveolata</taxon>
        <taxon>Apicomplexa</taxon>
        <taxon>Conoidasida</taxon>
        <taxon>Coccidia</taxon>
        <taxon>Eucoccidiorida</taxon>
        <taxon>Eimeriorina</taxon>
        <taxon>Sarcocystidae</taxon>
        <taxon>Besnoitia</taxon>
    </lineage>
</organism>
<feature type="compositionally biased region" description="Basic and acidic residues" evidence="1">
    <location>
        <begin position="172"/>
        <end position="185"/>
    </location>
</feature>
<name>A0A2A9MD49_BESBE</name>
<dbReference type="VEuPathDB" id="ToxoDB:BESB_080920"/>
<feature type="region of interest" description="Disordered" evidence="1">
    <location>
        <begin position="141"/>
        <end position="270"/>
    </location>
</feature>
<dbReference type="OrthoDB" id="332178at2759"/>
<keyword evidence="3" id="KW-1185">Reference proteome</keyword>
<feature type="compositionally biased region" description="Basic and acidic residues" evidence="1">
    <location>
        <begin position="252"/>
        <end position="266"/>
    </location>
</feature>
<feature type="compositionally biased region" description="Basic and acidic residues" evidence="1">
    <location>
        <begin position="216"/>
        <end position="229"/>
    </location>
</feature>
<feature type="compositionally biased region" description="Basic and acidic residues" evidence="1">
    <location>
        <begin position="148"/>
        <end position="164"/>
    </location>
</feature>
<reference evidence="2 3" key="1">
    <citation type="submission" date="2017-09" db="EMBL/GenBank/DDBJ databases">
        <title>Genome sequencing of Besnoitia besnoiti strain Bb-Ger1.</title>
        <authorList>
            <person name="Schares G."/>
            <person name="Venepally P."/>
            <person name="Lorenzi H.A."/>
        </authorList>
    </citation>
    <scope>NUCLEOTIDE SEQUENCE [LARGE SCALE GENOMIC DNA]</scope>
    <source>
        <strain evidence="2 3">Bb-Ger1</strain>
    </source>
</reference>
<dbReference type="GeneID" id="40313019"/>
<evidence type="ECO:0000313" key="2">
    <source>
        <dbReference type="EMBL" id="PFH33876.1"/>
    </source>
</evidence>
<dbReference type="RefSeq" id="XP_029217885.1">
    <property type="nucleotide sequence ID" value="XM_029366454.1"/>
</dbReference>
<feature type="compositionally biased region" description="Basic and acidic residues" evidence="1">
    <location>
        <begin position="398"/>
        <end position="415"/>
    </location>
</feature>
<gene>
    <name evidence="2" type="ORF">BESB_080920</name>
</gene>
<feature type="compositionally biased region" description="Low complexity" evidence="1">
    <location>
        <begin position="242"/>
        <end position="251"/>
    </location>
</feature>
<dbReference type="EMBL" id="NWUJ01000008">
    <property type="protein sequence ID" value="PFH33876.1"/>
    <property type="molecule type" value="Genomic_DNA"/>
</dbReference>
<protein>
    <submittedName>
        <fullName evidence="2">Uncharacterized protein</fullName>
    </submittedName>
</protein>
<feature type="region of interest" description="Disordered" evidence="1">
    <location>
        <begin position="1"/>
        <end position="81"/>
    </location>
</feature>
<dbReference type="Proteomes" id="UP000224006">
    <property type="component" value="Chromosome VII"/>
</dbReference>
<feature type="compositionally biased region" description="Basic and acidic residues" evidence="1">
    <location>
        <begin position="324"/>
        <end position="335"/>
    </location>
</feature>
<feature type="compositionally biased region" description="Low complexity" evidence="1">
    <location>
        <begin position="8"/>
        <end position="56"/>
    </location>
</feature>
<comment type="caution">
    <text evidence="2">The sequence shown here is derived from an EMBL/GenBank/DDBJ whole genome shotgun (WGS) entry which is preliminary data.</text>
</comment>
<accession>A0A2A9MD49</accession>
<dbReference type="AlphaFoldDB" id="A0A2A9MD49"/>
<feature type="compositionally biased region" description="Polar residues" evidence="1">
    <location>
        <begin position="290"/>
        <end position="305"/>
    </location>
</feature>
<evidence type="ECO:0000256" key="1">
    <source>
        <dbReference type="SAM" id="MobiDB-lite"/>
    </source>
</evidence>
<proteinExistence type="predicted"/>
<dbReference type="KEGG" id="bbes:BESB_080920"/>